<dbReference type="InterPro" id="IPR001296">
    <property type="entry name" value="Glyco_trans_1"/>
</dbReference>
<dbReference type="SUPFAM" id="SSF53756">
    <property type="entry name" value="UDP-Glycosyltransferase/glycogen phosphorylase"/>
    <property type="match status" value="1"/>
</dbReference>
<reference evidence="2" key="1">
    <citation type="submission" date="2015-11" db="EMBL/GenBank/DDBJ databases">
        <authorList>
            <person name="Zhang Y."/>
            <person name="Guo Z."/>
        </authorList>
    </citation>
    <scope>NUCLEOTIDE SEQUENCE</scope>
    <source>
        <strain evidence="2">BN30871</strain>
    </source>
</reference>
<dbReference type="Gene3D" id="3.40.50.2000">
    <property type="entry name" value="Glycogen Phosphorylase B"/>
    <property type="match status" value="2"/>
</dbReference>
<gene>
    <name evidence="2" type="ORF">BN3087_820024</name>
</gene>
<dbReference type="AlphaFoldDB" id="A0A0S4XQ78"/>
<feature type="domain" description="Glycosyl transferase family 1" evidence="1">
    <location>
        <begin position="164"/>
        <end position="325"/>
    </location>
</feature>
<accession>A0A0S4XQ78</accession>
<dbReference type="CDD" id="cd03801">
    <property type="entry name" value="GT4_PimA-like"/>
    <property type="match status" value="1"/>
</dbReference>
<proteinExistence type="predicted"/>
<dbReference type="Pfam" id="PF00534">
    <property type="entry name" value="Glycos_transf_1"/>
    <property type="match status" value="1"/>
</dbReference>
<evidence type="ECO:0000259" key="1">
    <source>
        <dbReference type="Pfam" id="PF00534"/>
    </source>
</evidence>
<organism evidence="2">
    <name type="scientific">Sulfurovum sp. enrichment culture clone C5</name>
    <dbReference type="NCBI Taxonomy" id="497650"/>
    <lineage>
        <taxon>Bacteria</taxon>
        <taxon>Pseudomonadati</taxon>
        <taxon>Campylobacterota</taxon>
        <taxon>Epsilonproteobacteria</taxon>
        <taxon>Campylobacterales</taxon>
        <taxon>Sulfurovaceae</taxon>
        <taxon>Sulfurovum</taxon>
        <taxon>environmental samples</taxon>
    </lineage>
</organism>
<dbReference type="PANTHER" id="PTHR12526">
    <property type="entry name" value="GLYCOSYLTRANSFERASE"/>
    <property type="match status" value="1"/>
</dbReference>
<dbReference type="EMBL" id="FAXN01000087">
    <property type="protein sequence ID" value="CUV66435.1"/>
    <property type="molecule type" value="Genomic_DNA"/>
</dbReference>
<protein>
    <recommendedName>
        <fullName evidence="1">Glycosyl transferase family 1 domain-containing protein</fullName>
    </recommendedName>
</protein>
<name>A0A0S4XQ78_9BACT</name>
<dbReference type="GO" id="GO:0016757">
    <property type="term" value="F:glycosyltransferase activity"/>
    <property type="evidence" value="ECO:0007669"/>
    <property type="project" value="InterPro"/>
</dbReference>
<sequence length="352" mass="40584">MYRVLTIGPDYKTLKGGIASVLSVYAKYDKSFKFLPTYSSENNFKNILLFPIKYFNILFFLIIHSNYKIIHIHGASRISFYRKYFIFLSLKYLLRRKVIYHIHGGEYHLFENESNSLVKKMIHNMVEQSNAIICLSREWKGFFETKFNPQKTIVLNNIIPMPIKKNKTTNSGTIQFLFLGKIVDGKGIFDLINMAYNHKDYLNDKVKIIIGGNGEVDYLQSKIKRMNIGNIIRYVGWVSGSKKDDLLIDSDVYILPSYNEGLPISILEAMSYKMPIIATAVGGIPRIVQNNVNGILIQPGDQEALFERIKYFTENREKIKAYGQASFEIVKDFLPEKVIGDLHNIYANVLKD</sequence>
<evidence type="ECO:0000313" key="2">
    <source>
        <dbReference type="EMBL" id="CUV66435.1"/>
    </source>
</evidence>